<evidence type="ECO:0000256" key="5">
    <source>
        <dbReference type="SAM" id="MobiDB-lite"/>
    </source>
</evidence>
<dbReference type="OrthoDB" id="5418434at2759"/>
<dbReference type="GO" id="GO:0003712">
    <property type="term" value="F:transcription coregulator activity"/>
    <property type="evidence" value="ECO:0007669"/>
    <property type="project" value="InterPro"/>
</dbReference>
<dbReference type="GO" id="GO:0016592">
    <property type="term" value="C:mediator complex"/>
    <property type="evidence" value="ECO:0007669"/>
    <property type="project" value="InterPro"/>
</dbReference>
<organism evidence="6 7">
    <name type="scientific">Dothistroma septosporum (strain NZE10 / CBS 128990)</name>
    <name type="common">Red band needle blight fungus</name>
    <name type="synonym">Mycosphaerella pini</name>
    <dbReference type="NCBI Taxonomy" id="675120"/>
    <lineage>
        <taxon>Eukaryota</taxon>
        <taxon>Fungi</taxon>
        <taxon>Dikarya</taxon>
        <taxon>Ascomycota</taxon>
        <taxon>Pezizomycotina</taxon>
        <taxon>Dothideomycetes</taxon>
        <taxon>Dothideomycetidae</taxon>
        <taxon>Mycosphaerellales</taxon>
        <taxon>Mycosphaerellaceae</taxon>
        <taxon>Dothistroma</taxon>
    </lineage>
</organism>
<sequence length="188" mass="19742">MAAQTISSSERIRELSAINSDAATLATHVGLAVNALTHRSLTISDDDTHMTDSASATVDARKEAFKQHTQSFAETLQGVFARLRRQAIALEEAGIITSETSKLGTSIPRVVPRSVGAPQPGSSAKPAGGATQAVRSEPDRITNGGLGKFDVAFLNSQGNKVGEEKEADLMQEAKELLEQALAQGTNAT</sequence>
<dbReference type="Proteomes" id="UP000016933">
    <property type="component" value="Unassembled WGS sequence"/>
</dbReference>
<evidence type="ECO:0000256" key="2">
    <source>
        <dbReference type="ARBA" id="ARBA00008186"/>
    </source>
</evidence>
<dbReference type="GO" id="GO:0006357">
    <property type="term" value="P:regulation of transcription by RNA polymerase II"/>
    <property type="evidence" value="ECO:0007669"/>
    <property type="project" value="InterPro"/>
</dbReference>
<dbReference type="Pfam" id="PF10280">
    <property type="entry name" value="Med11"/>
    <property type="match status" value="1"/>
</dbReference>
<comment type="similarity">
    <text evidence="2 4">Belongs to the Mediator complex subunit 11 family.</text>
</comment>
<dbReference type="OMA" id="HSIDVRM"/>
<dbReference type="InterPro" id="IPR019404">
    <property type="entry name" value="Mediator_Med11"/>
</dbReference>
<gene>
    <name evidence="4" type="primary">MED11</name>
    <name evidence="6" type="ORF">DOTSEDRAFT_74822</name>
</gene>
<comment type="function">
    <text evidence="4">Component of the Mediator complex, a coactivator involved in the regulated transcription of nearly all RNA polymerase II-dependent genes. Mediator functions as a bridge to convey information from gene-specific regulatory proteins to the basal RNA polymerase II transcription machinery. Mediator is recruited to promoters by direct interactions with regulatory proteins and serves as a scaffold for the assembly of a functional pre-initiation complex with RNA polymerase II and the general transcription factors.</text>
</comment>
<keyword evidence="4" id="KW-0804">Transcription</keyword>
<protein>
    <recommendedName>
        <fullName evidence="4">Mediator of RNA polymerase II transcription subunit 11</fullName>
    </recommendedName>
    <alternativeName>
        <fullName evidence="4">Mediator complex subunit 11</fullName>
    </alternativeName>
</protein>
<keyword evidence="3 4" id="KW-0539">Nucleus</keyword>
<evidence type="ECO:0000256" key="4">
    <source>
        <dbReference type="RuleBase" id="RU364147"/>
    </source>
</evidence>
<name>N1PDB6_DOTSN</name>
<proteinExistence type="inferred from homology"/>
<keyword evidence="7" id="KW-1185">Reference proteome</keyword>
<dbReference type="Gene3D" id="1.10.287.3490">
    <property type="match status" value="1"/>
</dbReference>
<evidence type="ECO:0000313" key="6">
    <source>
        <dbReference type="EMBL" id="EME40094.1"/>
    </source>
</evidence>
<comment type="subunit">
    <text evidence="4">Component of the Mediator complex.</text>
</comment>
<accession>N1PDB6</accession>
<reference evidence="6 7" key="2">
    <citation type="journal article" date="2012" name="PLoS Pathog.">
        <title>Diverse lifestyles and strategies of plant pathogenesis encoded in the genomes of eighteen Dothideomycetes fungi.</title>
        <authorList>
            <person name="Ohm R.A."/>
            <person name="Feau N."/>
            <person name="Henrissat B."/>
            <person name="Schoch C.L."/>
            <person name="Horwitz B.A."/>
            <person name="Barry K.W."/>
            <person name="Condon B.J."/>
            <person name="Copeland A.C."/>
            <person name="Dhillon B."/>
            <person name="Glaser F."/>
            <person name="Hesse C.N."/>
            <person name="Kosti I."/>
            <person name="LaButti K."/>
            <person name="Lindquist E.A."/>
            <person name="Lucas S."/>
            <person name="Salamov A.A."/>
            <person name="Bradshaw R.E."/>
            <person name="Ciuffetti L."/>
            <person name="Hamelin R.C."/>
            <person name="Kema G.H.J."/>
            <person name="Lawrence C."/>
            <person name="Scott J.A."/>
            <person name="Spatafora J.W."/>
            <person name="Turgeon B.G."/>
            <person name="de Wit P.J.G.M."/>
            <person name="Zhong S."/>
            <person name="Goodwin S.B."/>
            <person name="Grigoriev I.V."/>
        </authorList>
    </citation>
    <scope>NUCLEOTIDE SEQUENCE [LARGE SCALE GENOMIC DNA]</scope>
    <source>
        <strain evidence="7">NZE10 / CBS 128990</strain>
    </source>
</reference>
<evidence type="ECO:0000313" key="7">
    <source>
        <dbReference type="Proteomes" id="UP000016933"/>
    </source>
</evidence>
<keyword evidence="4" id="KW-0010">Activator</keyword>
<dbReference type="HOGENOM" id="CLU_094325_1_1_1"/>
<dbReference type="STRING" id="675120.N1PDB6"/>
<keyword evidence="4" id="KW-0805">Transcription regulation</keyword>
<feature type="region of interest" description="Disordered" evidence="5">
    <location>
        <begin position="114"/>
        <end position="146"/>
    </location>
</feature>
<dbReference type="EMBL" id="KB446544">
    <property type="protein sequence ID" value="EME40094.1"/>
    <property type="molecule type" value="Genomic_DNA"/>
</dbReference>
<evidence type="ECO:0000256" key="1">
    <source>
        <dbReference type="ARBA" id="ARBA00004123"/>
    </source>
</evidence>
<reference evidence="7" key="1">
    <citation type="journal article" date="2012" name="PLoS Genet.">
        <title>The genomes of the fungal plant pathogens Cladosporium fulvum and Dothistroma septosporum reveal adaptation to different hosts and lifestyles but also signatures of common ancestry.</title>
        <authorList>
            <person name="de Wit P.J.G.M."/>
            <person name="van der Burgt A."/>
            <person name="Oekmen B."/>
            <person name="Stergiopoulos I."/>
            <person name="Abd-Elsalam K.A."/>
            <person name="Aerts A.L."/>
            <person name="Bahkali A.H."/>
            <person name="Beenen H.G."/>
            <person name="Chettri P."/>
            <person name="Cox M.P."/>
            <person name="Datema E."/>
            <person name="de Vries R.P."/>
            <person name="Dhillon B."/>
            <person name="Ganley A.R."/>
            <person name="Griffiths S.A."/>
            <person name="Guo Y."/>
            <person name="Hamelin R.C."/>
            <person name="Henrissat B."/>
            <person name="Kabir M.S."/>
            <person name="Jashni M.K."/>
            <person name="Kema G."/>
            <person name="Klaubauf S."/>
            <person name="Lapidus A."/>
            <person name="Levasseur A."/>
            <person name="Lindquist E."/>
            <person name="Mehrabi R."/>
            <person name="Ohm R.A."/>
            <person name="Owen T.J."/>
            <person name="Salamov A."/>
            <person name="Schwelm A."/>
            <person name="Schijlen E."/>
            <person name="Sun H."/>
            <person name="van den Burg H.A."/>
            <person name="van Ham R.C.H.J."/>
            <person name="Zhang S."/>
            <person name="Goodwin S.B."/>
            <person name="Grigoriev I.V."/>
            <person name="Collemare J."/>
            <person name="Bradshaw R.E."/>
        </authorList>
    </citation>
    <scope>NUCLEOTIDE SEQUENCE [LARGE SCALE GENOMIC DNA]</scope>
    <source>
        <strain evidence="7">NZE10 / CBS 128990</strain>
    </source>
</reference>
<comment type="subcellular location">
    <subcellularLocation>
        <location evidence="1 4">Nucleus</location>
    </subcellularLocation>
</comment>
<evidence type="ECO:0000256" key="3">
    <source>
        <dbReference type="ARBA" id="ARBA00023242"/>
    </source>
</evidence>
<dbReference type="eggNOG" id="ENOG502S9BX">
    <property type="taxonomic scope" value="Eukaryota"/>
</dbReference>
<dbReference type="AlphaFoldDB" id="N1PDB6"/>